<dbReference type="Gene3D" id="3.30.2310.20">
    <property type="entry name" value="RelE-like"/>
    <property type="match status" value="1"/>
</dbReference>
<dbReference type="InterPro" id="IPR007712">
    <property type="entry name" value="RelE/ParE_toxin"/>
</dbReference>
<evidence type="ECO:0000256" key="1">
    <source>
        <dbReference type="ARBA" id="ARBA00022649"/>
    </source>
</evidence>
<protein>
    <recommendedName>
        <fullName evidence="4">Type II toxin-antitoxin system RelE/ParE family toxin</fullName>
    </recommendedName>
</protein>
<comment type="caution">
    <text evidence="2">The sequence shown here is derived from an EMBL/GenBank/DDBJ whole genome shotgun (WGS) entry which is preliminary data.</text>
</comment>
<dbReference type="AlphaFoldDB" id="A0A011PQT0"/>
<dbReference type="EMBL" id="JEMX01000059">
    <property type="protein sequence ID" value="EXI79230.1"/>
    <property type="molecule type" value="Genomic_DNA"/>
</dbReference>
<dbReference type="Pfam" id="PF05016">
    <property type="entry name" value="ParE_toxin"/>
    <property type="match status" value="1"/>
</dbReference>
<organism evidence="2 3">
    <name type="scientific">Candidatus Accumulibacter appositus</name>
    <dbReference type="NCBI Taxonomy" id="1454003"/>
    <lineage>
        <taxon>Bacteria</taxon>
        <taxon>Pseudomonadati</taxon>
        <taxon>Pseudomonadota</taxon>
        <taxon>Betaproteobacteria</taxon>
        <taxon>Candidatus Accumulibacter</taxon>
    </lineage>
</organism>
<dbReference type="STRING" id="1454003.AW10_02504"/>
<evidence type="ECO:0000313" key="3">
    <source>
        <dbReference type="Proteomes" id="UP000021816"/>
    </source>
</evidence>
<dbReference type="Proteomes" id="UP000021816">
    <property type="component" value="Unassembled WGS sequence"/>
</dbReference>
<sequence>MKLLWTSEAQQDRADIWDYIAMDNPQAATSMDESFSDAAISWADERHTGK</sequence>
<name>A0A011PQT0_9PROT</name>
<keyword evidence="1" id="KW-1277">Toxin-antitoxin system</keyword>
<dbReference type="PATRIC" id="fig|1454003.3.peg.2556"/>
<evidence type="ECO:0000313" key="2">
    <source>
        <dbReference type="EMBL" id="EXI79230.1"/>
    </source>
</evidence>
<evidence type="ECO:0008006" key="4">
    <source>
        <dbReference type="Google" id="ProtNLM"/>
    </source>
</evidence>
<reference evidence="2 3" key="1">
    <citation type="submission" date="2014-02" db="EMBL/GenBank/DDBJ databases">
        <title>Expanding our view of genomic diversity in Candidatus Accumulibacter clades.</title>
        <authorList>
            <person name="Skennerton C.T."/>
            <person name="Barr J.J."/>
            <person name="Slater F.R."/>
            <person name="Bond P.L."/>
            <person name="Tyson G.W."/>
        </authorList>
    </citation>
    <scope>NUCLEOTIDE SEQUENCE [LARGE SCALE GENOMIC DNA]</scope>
    <source>
        <strain evidence="3">BA-92</strain>
    </source>
</reference>
<accession>A0A011PQT0</accession>
<gene>
    <name evidence="2" type="ORF">AW10_02504</name>
</gene>
<dbReference type="InterPro" id="IPR035093">
    <property type="entry name" value="RelE/ParE_toxin_dom_sf"/>
</dbReference>
<proteinExistence type="predicted"/>